<keyword evidence="2" id="KW-1185">Reference proteome</keyword>
<evidence type="ECO:0000313" key="2">
    <source>
        <dbReference type="Proteomes" id="UP001383192"/>
    </source>
</evidence>
<dbReference type="SUPFAM" id="SSF51197">
    <property type="entry name" value="Clavaminate synthase-like"/>
    <property type="match status" value="1"/>
</dbReference>
<accession>A0AAW0C9S1</accession>
<proteinExistence type="predicted"/>
<evidence type="ECO:0000313" key="1">
    <source>
        <dbReference type="EMBL" id="KAK7035545.1"/>
    </source>
</evidence>
<dbReference type="AlphaFoldDB" id="A0AAW0C9S1"/>
<organism evidence="1 2">
    <name type="scientific">Paramarasmius palmivorus</name>
    <dbReference type="NCBI Taxonomy" id="297713"/>
    <lineage>
        <taxon>Eukaryota</taxon>
        <taxon>Fungi</taxon>
        <taxon>Dikarya</taxon>
        <taxon>Basidiomycota</taxon>
        <taxon>Agaricomycotina</taxon>
        <taxon>Agaricomycetes</taxon>
        <taxon>Agaricomycetidae</taxon>
        <taxon>Agaricales</taxon>
        <taxon>Marasmiineae</taxon>
        <taxon>Marasmiaceae</taxon>
        <taxon>Paramarasmius</taxon>
    </lineage>
</organism>
<protein>
    <recommendedName>
        <fullName evidence="3">JmjC domain-containing protein</fullName>
    </recommendedName>
</protein>
<dbReference type="EMBL" id="JAYKXP010000052">
    <property type="protein sequence ID" value="KAK7035545.1"/>
    <property type="molecule type" value="Genomic_DNA"/>
</dbReference>
<gene>
    <name evidence="1" type="ORF">VNI00_011838</name>
</gene>
<reference evidence="1 2" key="1">
    <citation type="submission" date="2024-01" db="EMBL/GenBank/DDBJ databases">
        <title>A draft genome for a cacao thread blight-causing isolate of Paramarasmius palmivorus.</title>
        <authorList>
            <person name="Baruah I.K."/>
            <person name="Bukari Y."/>
            <person name="Amoako-Attah I."/>
            <person name="Meinhardt L.W."/>
            <person name="Bailey B.A."/>
            <person name="Cohen S.P."/>
        </authorList>
    </citation>
    <scope>NUCLEOTIDE SEQUENCE [LARGE SCALE GENOMIC DNA]</scope>
    <source>
        <strain evidence="1 2">GH-12</strain>
    </source>
</reference>
<comment type="caution">
    <text evidence="1">The sequence shown here is derived from an EMBL/GenBank/DDBJ whole genome shotgun (WGS) entry which is preliminary data.</text>
</comment>
<name>A0AAW0C9S1_9AGAR</name>
<dbReference type="Proteomes" id="UP001383192">
    <property type="component" value="Unassembled WGS sequence"/>
</dbReference>
<evidence type="ECO:0008006" key="3">
    <source>
        <dbReference type="Google" id="ProtNLM"/>
    </source>
</evidence>
<sequence>MRQRRDVLSDPANLPLIQEMPWFTSVANDAVNRFNFVPDDMKAMANKLLQEFDNLHQIQAFKDVVLGYRVFSPAQKSAASLVALLFGLRLLDVGARVNGEIELPAQKGPPSGRSGSAVWDAEVVIPRSVFLGETPKLRGVASLCDGGGWPRVLSGVFEAIDEPGLSDCAVDLSGIDLSSPEVSLVSCAFRLIGDIRSHGEGSAVSKTLQNMDAAAFHINYLFQGNVDFPTNNMELLAHLQCVAVAAGIPFTSDLDLPLVSRLRQPLLLALSVSPIILLSDIAPMSTNITRLSLLRAWYHYGTNRPPVLWKIECILWRCIFGMARGAVSGLDALRVFKANASYLLSLSLPERNFFSPKLGVLSKLPLALSYNLPSHWISPAYHVRHGCHPVFVKLCQNALGAFSRSARVGPLSVTRLPGITVFDEVEFHLSEQNHRLQVVFSSGAVVTFHKGAARRNPGITIDVLAKLGSVSADRLAVDFSAGLVSENSPRRCTASFSDFVKRISSPEGSIVYLPYITSDTQFCPAPSLSTDDFSSEYLRNTDESLSTTRSPENTLSWHLLATAHAFQSVPGAPEGFNVELCLSSGSVIVFLGLDDRNPNYLGDLDSYRYPCADLFSRLPSATSVLLRKGDRLYIPAGTPHVILALIPSLCYGRHFYSLVTVEFSWWSICHQFFTNVESALHPAVGRHEHFMNILLHWRDVLVVRFADYIDTSKKGDEVRRHVPDIRRLDGILQLFNLFVLLEIGDVLTRAPYQSAGSWSPDRSRSNKVYTVQKDILDILDRVLFVRREGCVTSLSTSTLWRSFVTQQYVAVIYAARRARHPTRTAAMTESLLLRNSDDSFVSRDDVRKILQNETIVFSPSMHAHLDSRQCESLRWWFADTIQTCYTIELDTTCFE</sequence>